<dbReference type="Proteomes" id="UP000647172">
    <property type="component" value="Unassembled WGS sequence"/>
</dbReference>
<dbReference type="InterPro" id="IPR001362">
    <property type="entry name" value="Glyco_hydro_32"/>
</dbReference>
<keyword evidence="8" id="KW-1185">Reference proteome</keyword>
<dbReference type="InterPro" id="IPR018053">
    <property type="entry name" value="Glyco_hydro_32_AS"/>
</dbReference>
<dbReference type="CDD" id="cd18622">
    <property type="entry name" value="GH32_Inu-like"/>
    <property type="match status" value="1"/>
</dbReference>
<accession>A0A919MK01</accession>
<comment type="caution">
    <text evidence="7">The sequence shown here is derived from an EMBL/GenBank/DDBJ whole genome shotgun (WGS) entry which is preliminary data.</text>
</comment>
<proteinExistence type="inferred from homology"/>
<evidence type="ECO:0000259" key="5">
    <source>
        <dbReference type="Pfam" id="PF00251"/>
    </source>
</evidence>
<evidence type="ECO:0000313" key="8">
    <source>
        <dbReference type="Proteomes" id="UP000647172"/>
    </source>
</evidence>
<evidence type="ECO:0008006" key="9">
    <source>
        <dbReference type="Google" id="ProtNLM"/>
    </source>
</evidence>
<sequence length="865" mass="93254">MTTPNAKEVEIDRRSRRRTRTLMPALVAMAVMVATAFPFVASPAAAASIPAAYDQTYRPQFHFSPAKNWMNDPNGLLYYQGRYHLFYQYNPFGNQWGNMSWGHAVSTDLVHWDELPVAIPADDNELVFSGSAVVDTNNTSGFGTRNNPAIVAIYTSAFKNKPIQAQSLAYSTDGGTTFTKYAGNPVLDIGSGEFRDPKVFWYAPAKQWRMVVVKATEHKVSIYGSPNLKDWTHLSDFGPAGAVGGVWECPDLFPMAVNGNPRTIKWVMVVNLNPGGIAGGSGGQYFVGSFDGTTFTSDDPPTYTPPSGTVLEDFESTTFTPWTTTGTAFGDGPTAGDLPGQAGVSGYLGERLANSFHGGDASTGVLTSPEFTIRQNYLNFLVGGGNHPHVPGTVLNGAPPPGPVFADFEGTTWGAGWTATGDFVNAGPVPGAIGDQQAVSGYLGQRLVNTFLDHDLSTGTITSPTFTITSSYIDLLVGGGSHPWSADPAAATAVNLLVNGQVVATATGQDNEALNWIAWNTTSWQGQQAQIQIVDNNTGGWGHINVDNIVFSPQAAIPVSTETAVNLRVGGTVVRTTTGNNSEQLDWANWDLRDLVGRTATIEVIDNNTGGWGHILADQFTFADAPALSSTERAHWLDHGRDFYAGVTFNNVPDGRRIMIAWMNNWQYGGNIPTDPWRSAMSIPRVLHLQTVAGTPRLTFSPVNSLKSLRKPHPFTATRNHLSGTVTLHGRGASGDTLDIVATFKARDADKFGLNVRVGNGQHTSIGYDVHRGGVYVDRTQSGNVAFSPQFPSVEFAPLKLQAGTVTLRVLVDRSSVEVFADNGRVTITDQIFPHRNSQAVQAFTEGGHAQLQKITIWKLRSIWQ</sequence>
<dbReference type="InterPro" id="IPR013148">
    <property type="entry name" value="Glyco_hydro_32_N"/>
</dbReference>
<keyword evidence="3" id="KW-0326">Glycosidase</keyword>
<dbReference type="GO" id="GO:0005987">
    <property type="term" value="P:sucrose catabolic process"/>
    <property type="evidence" value="ECO:0007669"/>
    <property type="project" value="TreeGrafter"/>
</dbReference>
<dbReference type="AlphaFoldDB" id="A0A919MK01"/>
<dbReference type="EMBL" id="BOMQ01000018">
    <property type="protein sequence ID" value="GIE47991.1"/>
    <property type="molecule type" value="Genomic_DNA"/>
</dbReference>
<evidence type="ECO:0000259" key="6">
    <source>
        <dbReference type="Pfam" id="PF08244"/>
    </source>
</evidence>
<dbReference type="GO" id="GO:0005737">
    <property type="term" value="C:cytoplasm"/>
    <property type="evidence" value="ECO:0007669"/>
    <property type="project" value="TreeGrafter"/>
</dbReference>
<protein>
    <recommendedName>
        <fullName evidence="9">Levanase</fullName>
    </recommendedName>
</protein>
<name>A0A919MK01_9ACTN</name>
<keyword evidence="4" id="KW-0472">Membrane</keyword>
<gene>
    <name evidence="7" type="ORF">Ani05nite_15250</name>
</gene>
<dbReference type="PANTHER" id="PTHR42800">
    <property type="entry name" value="EXOINULINASE INUD (AFU_ORTHOLOGUE AFUA_5G00480)"/>
    <property type="match status" value="1"/>
</dbReference>
<keyword evidence="4" id="KW-0812">Transmembrane</keyword>
<dbReference type="SMART" id="SM00640">
    <property type="entry name" value="Glyco_32"/>
    <property type="match status" value="1"/>
</dbReference>
<dbReference type="Pfam" id="PF00251">
    <property type="entry name" value="Glyco_hydro_32N"/>
    <property type="match status" value="2"/>
</dbReference>
<dbReference type="Gene3D" id="2.60.120.560">
    <property type="entry name" value="Exo-inulinase, domain 1"/>
    <property type="match status" value="1"/>
</dbReference>
<evidence type="ECO:0000313" key="7">
    <source>
        <dbReference type="EMBL" id="GIE47991.1"/>
    </source>
</evidence>
<dbReference type="Pfam" id="PF08244">
    <property type="entry name" value="Glyco_hydro_32C"/>
    <property type="match status" value="1"/>
</dbReference>
<dbReference type="SUPFAM" id="SSF75005">
    <property type="entry name" value="Arabinanase/levansucrase/invertase"/>
    <property type="match status" value="2"/>
</dbReference>
<dbReference type="PROSITE" id="PS00609">
    <property type="entry name" value="GLYCOSYL_HYDROL_F32"/>
    <property type="match status" value="1"/>
</dbReference>
<evidence type="ECO:0000256" key="2">
    <source>
        <dbReference type="ARBA" id="ARBA00022801"/>
    </source>
</evidence>
<dbReference type="InterPro" id="IPR023296">
    <property type="entry name" value="Glyco_hydro_beta-prop_sf"/>
</dbReference>
<evidence type="ECO:0000256" key="4">
    <source>
        <dbReference type="SAM" id="Phobius"/>
    </source>
</evidence>
<dbReference type="InterPro" id="IPR013320">
    <property type="entry name" value="ConA-like_dom_sf"/>
</dbReference>
<dbReference type="RefSeq" id="WP_203766317.1">
    <property type="nucleotide sequence ID" value="NZ_BAAAYJ010000034.1"/>
</dbReference>
<evidence type="ECO:0000256" key="1">
    <source>
        <dbReference type="ARBA" id="ARBA00009902"/>
    </source>
</evidence>
<feature type="domain" description="Glycosyl hydrolase family 32 N-terminal" evidence="5">
    <location>
        <begin position="625"/>
        <end position="691"/>
    </location>
</feature>
<organism evidence="7 8">
    <name type="scientific">Actinoplanes nipponensis</name>
    <dbReference type="NCBI Taxonomy" id="135950"/>
    <lineage>
        <taxon>Bacteria</taxon>
        <taxon>Bacillati</taxon>
        <taxon>Actinomycetota</taxon>
        <taxon>Actinomycetes</taxon>
        <taxon>Micromonosporales</taxon>
        <taxon>Micromonosporaceae</taxon>
        <taxon>Actinoplanes</taxon>
    </lineage>
</organism>
<dbReference type="SUPFAM" id="SSF49899">
    <property type="entry name" value="Concanavalin A-like lectins/glucanases"/>
    <property type="match status" value="1"/>
</dbReference>
<dbReference type="GO" id="GO:0004575">
    <property type="term" value="F:sucrose alpha-glucosidase activity"/>
    <property type="evidence" value="ECO:0007669"/>
    <property type="project" value="TreeGrafter"/>
</dbReference>
<dbReference type="InterPro" id="IPR013189">
    <property type="entry name" value="Glyco_hydro_32_C"/>
</dbReference>
<dbReference type="Gene3D" id="2.115.10.20">
    <property type="entry name" value="Glycosyl hydrolase domain, family 43"/>
    <property type="match status" value="2"/>
</dbReference>
<dbReference type="PANTHER" id="PTHR42800:SF1">
    <property type="entry name" value="EXOINULINASE INUD (AFU_ORTHOLOGUE AFUA_5G00480)"/>
    <property type="match status" value="1"/>
</dbReference>
<keyword evidence="2" id="KW-0378">Hydrolase</keyword>
<feature type="transmembrane region" description="Helical" evidence="4">
    <location>
        <begin position="21"/>
        <end position="41"/>
    </location>
</feature>
<keyword evidence="4" id="KW-1133">Transmembrane helix</keyword>
<reference evidence="7" key="1">
    <citation type="submission" date="2021-01" db="EMBL/GenBank/DDBJ databases">
        <title>Whole genome shotgun sequence of Actinoplanes nipponensis NBRC 14063.</title>
        <authorList>
            <person name="Komaki H."/>
            <person name="Tamura T."/>
        </authorList>
    </citation>
    <scope>NUCLEOTIDE SEQUENCE</scope>
    <source>
        <strain evidence="7">NBRC 14063</strain>
    </source>
</reference>
<evidence type="ECO:0000256" key="3">
    <source>
        <dbReference type="ARBA" id="ARBA00023295"/>
    </source>
</evidence>
<comment type="similarity">
    <text evidence="1">Belongs to the glycosyl hydrolase 32 family.</text>
</comment>
<feature type="domain" description="Glycosyl hydrolase family 32 C-terminal" evidence="6">
    <location>
        <begin position="720"/>
        <end position="859"/>
    </location>
</feature>
<feature type="domain" description="Glycosyl hydrolase family 32 N-terminal" evidence="5">
    <location>
        <begin position="62"/>
        <end position="298"/>
    </location>
</feature>